<feature type="compositionally biased region" description="Polar residues" evidence="1">
    <location>
        <begin position="209"/>
        <end position="221"/>
    </location>
</feature>
<protein>
    <recommendedName>
        <fullName evidence="5">Adhesin domain-containing protein</fullName>
    </recommendedName>
</protein>
<comment type="caution">
    <text evidence="3">The sequence shown here is derived from an EMBL/GenBank/DDBJ whole genome shotgun (WGS) entry which is preliminary data.</text>
</comment>
<feature type="compositionally biased region" description="Basic and acidic residues" evidence="1">
    <location>
        <begin position="1"/>
        <end position="30"/>
    </location>
</feature>
<keyword evidence="4" id="KW-1185">Reference proteome</keyword>
<feature type="region of interest" description="Disordered" evidence="1">
    <location>
        <begin position="1"/>
        <end position="87"/>
    </location>
</feature>
<accession>A0A402B4E5</accession>
<feature type="compositionally biased region" description="Acidic residues" evidence="1">
    <location>
        <begin position="31"/>
        <end position="43"/>
    </location>
</feature>
<feature type="region of interest" description="Disordered" evidence="1">
    <location>
        <begin position="209"/>
        <end position="236"/>
    </location>
</feature>
<dbReference type="AlphaFoldDB" id="A0A402B4E5"/>
<gene>
    <name evidence="3" type="ORF">KDA_17020</name>
</gene>
<dbReference type="OrthoDB" id="152678at2"/>
<sequence>MGTGRNKDSHNGWHPQDEDRFVDNRYIHDEDYADYEDYDDYEEPPARASRVSRASRPPGTIPPRRRYEDVPSRPRQQPPRRAVRQIPVPQKRRTWPTLLLGCFIGMVLVIGVLALLVVLGINSIQNGGKIAGLPGLPVKKPYTQTLKQDVKLTQIASIQVCDKIGNVNLKVDPAATTTTVSALKTVQATSDAEGKTLLNQVAVEVQPPATQTKPLSCSSTQTATPTAGATPTPATGTADSANALIINVTLPKPVDNQVDLTITMPPGIIQATDHPTAPIHIEALKGNIAVDGLSGIFNLHGLDGNVTVSHAVLADGSVLETGQGNVGFSGFLLLPTDPQANGRYMLRNEKGKIDVTLPANTNVTLDANTNIGAVHSEFPITVNNNGGPVNYHGPLNPTATNTAPATLVLDVSTGDVHIQKAKEMTQ</sequence>
<keyword evidence="2" id="KW-1133">Transmembrane helix</keyword>
<evidence type="ECO:0008006" key="5">
    <source>
        <dbReference type="Google" id="ProtNLM"/>
    </source>
</evidence>
<dbReference type="EMBL" id="BIFT01000001">
    <property type="protein sequence ID" value="GCE26218.1"/>
    <property type="molecule type" value="Genomic_DNA"/>
</dbReference>
<name>A0A402B4E5_9CHLR</name>
<feature type="compositionally biased region" description="Low complexity" evidence="1">
    <location>
        <begin position="46"/>
        <end position="58"/>
    </location>
</feature>
<feature type="transmembrane region" description="Helical" evidence="2">
    <location>
        <begin position="98"/>
        <end position="121"/>
    </location>
</feature>
<feature type="compositionally biased region" description="Low complexity" evidence="1">
    <location>
        <begin position="222"/>
        <end position="236"/>
    </location>
</feature>
<evidence type="ECO:0000313" key="3">
    <source>
        <dbReference type="EMBL" id="GCE26218.1"/>
    </source>
</evidence>
<proteinExistence type="predicted"/>
<dbReference type="Proteomes" id="UP000287171">
    <property type="component" value="Unassembled WGS sequence"/>
</dbReference>
<keyword evidence="2" id="KW-0472">Membrane</keyword>
<evidence type="ECO:0000256" key="1">
    <source>
        <dbReference type="SAM" id="MobiDB-lite"/>
    </source>
</evidence>
<keyword evidence="2" id="KW-0812">Transmembrane</keyword>
<dbReference type="RefSeq" id="WP_126626707.1">
    <property type="nucleotide sequence ID" value="NZ_BIFT01000001.1"/>
</dbReference>
<evidence type="ECO:0000313" key="4">
    <source>
        <dbReference type="Proteomes" id="UP000287171"/>
    </source>
</evidence>
<reference evidence="4" key="1">
    <citation type="submission" date="2018-12" db="EMBL/GenBank/DDBJ databases">
        <title>Tengunoibacter tsumagoiensis gen. nov., sp. nov., Dictyobacter kobayashii sp. nov., D. alpinus sp. nov., and D. joshuensis sp. nov. and description of Dictyobacteraceae fam. nov. within the order Ktedonobacterales isolated from Tengu-no-mugimeshi.</title>
        <authorList>
            <person name="Wang C.M."/>
            <person name="Zheng Y."/>
            <person name="Sakai Y."/>
            <person name="Toyoda A."/>
            <person name="Minakuchi Y."/>
            <person name="Abe K."/>
            <person name="Yokota A."/>
            <person name="Yabe S."/>
        </authorList>
    </citation>
    <scope>NUCLEOTIDE SEQUENCE [LARGE SCALE GENOMIC DNA]</scope>
    <source>
        <strain evidence="4">Uno16</strain>
    </source>
</reference>
<organism evidence="3 4">
    <name type="scientific">Dictyobacter alpinus</name>
    <dbReference type="NCBI Taxonomy" id="2014873"/>
    <lineage>
        <taxon>Bacteria</taxon>
        <taxon>Bacillati</taxon>
        <taxon>Chloroflexota</taxon>
        <taxon>Ktedonobacteria</taxon>
        <taxon>Ktedonobacterales</taxon>
        <taxon>Dictyobacteraceae</taxon>
        <taxon>Dictyobacter</taxon>
    </lineage>
</organism>
<evidence type="ECO:0000256" key="2">
    <source>
        <dbReference type="SAM" id="Phobius"/>
    </source>
</evidence>